<dbReference type="Pfam" id="PF01547">
    <property type="entry name" value="SBP_bac_1"/>
    <property type="match status" value="1"/>
</dbReference>
<dbReference type="PANTHER" id="PTHR43649:SF34">
    <property type="entry name" value="ABC TRANSPORTER PERIPLASMIC-BINDING PROTEIN YCJN-RELATED"/>
    <property type="match status" value="1"/>
</dbReference>
<dbReference type="InterPro" id="IPR050490">
    <property type="entry name" value="Bact_solute-bd_prot1"/>
</dbReference>
<evidence type="ECO:0000256" key="1">
    <source>
        <dbReference type="ARBA" id="ARBA00008520"/>
    </source>
</evidence>
<proteinExistence type="inferred from homology"/>
<evidence type="ECO:0000256" key="2">
    <source>
        <dbReference type="ARBA" id="ARBA00022448"/>
    </source>
</evidence>
<dbReference type="Proteomes" id="UP000676456">
    <property type="component" value="Unassembled WGS sequence"/>
</dbReference>
<feature type="signal peptide" evidence="4">
    <location>
        <begin position="1"/>
        <end position="22"/>
    </location>
</feature>
<dbReference type="PROSITE" id="PS51257">
    <property type="entry name" value="PROKAR_LIPOPROTEIN"/>
    <property type="match status" value="1"/>
</dbReference>
<dbReference type="Gene3D" id="3.40.190.10">
    <property type="entry name" value="Periplasmic binding protein-like II"/>
    <property type="match status" value="1"/>
</dbReference>
<dbReference type="RefSeq" id="WP_213098526.1">
    <property type="nucleotide sequence ID" value="NZ_JAGYPN010000002.1"/>
</dbReference>
<dbReference type="AlphaFoldDB" id="A0A942UVA7"/>
<dbReference type="InterPro" id="IPR006059">
    <property type="entry name" value="SBP"/>
</dbReference>
<dbReference type="EMBL" id="JAGYPN010000002">
    <property type="protein sequence ID" value="MBS4223524.1"/>
    <property type="molecule type" value="Genomic_DNA"/>
</dbReference>
<keyword evidence="6" id="KW-1185">Reference proteome</keyword>
<protein>
    <submittedName>
        <fullName evidence="5">ABC transporter substrate-binding protein</fullName>
    </submittedName>
</protein>
<accession>A0A942UVA7</accession>
<comment type="caution">
    <text evidence="5">The sequence shown here is derived from an EMBL/GenBank/DDBJ whole genome shotgun (WGS) entry which is preliminary data.</text>
</comment>
<evidence type="ECO:0000313" key="5">
    <source>
        <dbReference type="EMBL" id="MBS4223524.1"/>
    </source>
</evidence>
<dbReference type="PANTHER" id="PTHR43649">
    <property type="entry name" value="ARABINOSE-BINDING PROTEIN-RELATED"/>
    <property type="match status" value="1"/>
</dbReference>
<evidence type="ECO:0000313" key="6">
    <source>
        <dbReference type="Proteomes" id="UP000676456"/>
    </source>
</evidence>
<evidence type="ECO:0000256" key="3">
    <source>
        <dbReference type="ARBA" id="ARBA00022729"/>
    </source>
</evidence>
<organism evidence="5 6">
    <name type="scientific">Lederbergia citrea</name>
    <dbReference type="NCBI Taxonomy" id="2833581"/>
    <lineage>
        <taxon>Bacteria</taxon>
        <taxon>Bacillati</taxon>
        <taxon>Bacillota</taxon>
        <taxon>Bacilli</taxon>
        <taxon>Bacillales</taxon>
        <taxon>Bacillaceae</taxon>
        <taxon>Lederbergia</taxon>
    </lineage>
</organism>
<reference evidence="5 6" key="1">
    <citation type="submission" date="2021-05" db="EMBL/GenBank/DDBJ databases">
        <title>Novel Bacillus species.</title>
        <authorList>
            <person name="Liu G."/>
        </authorList>
    </citation>
    <scope>NUCLEOTIDE SEQUENCE [LARGE SCALE GENOMIC DNA]</scope>
    <source>
        <strain evidence="5 6">FJAT-49682</strain>
    </source>
</reference>
<keyword evidence="3 4" id="KW-0732">Signal</keyword>
<feature type="chain" id="PRO_5038558168" evidence="4">
    <location>
        <begin position="23"/>
        <end position="427"/>
    </location>
</feature>
<dbReference type="SUPFAM" id="SSF53850">
    <property type="entry name" value="Periplasmic binding protein-like II"/>
    <property type="match status" value="1"/>
</dbReference>
<sequence length="427" mass="48018">MKGKKPYILLSLLLCISVILYGCSTGSSGSSDDSGKVTLEWWSHDNPSFVAANKKFIADYEKENPNIKIKLQIFPYDAMMQKLKAAYAGKNPPDLAQVFGSWVPEYAKNGLLSEVSPVDSEWVKDNFYEPSLGSYSIGDKVFGIPHEYNLENGGILAHPEMFEKANVEYPENWEQLLDVAQKLTIRDGDKIKVKGFEFVSSDNVMFTLFSLILQQNGTYLTEDGHLNLSSPEAITAMTELKKFVTDYKITDLLGFGETESQDMFFKKQAAMVIRGPWTIGVGRDNYKTDDFDYIPMPSFTDNPPYFAAESGWGEIVAGQSKHQQEAWDFVKYMAESDQAKFFNLTTLSVPANKSVAEDPSFLEEAPLMKASLDVLQYGQFIGEGIDTDYLKKQLNDNFQLIATEKLSVEEGLKKTEEAVNKMMDKQK</sequence>
<gene>
    <name evidence="5" type="ORF">KHA91_12280</name>
</gene>
<dbReference type="CDD" id="cd14748">
    <property type="entry name" value="PBP2_UgpB"/>
    <property type="match status" value="1"/>
</dbReference>
<keyword evidence="2" id="KW-0813">Transport</keyword>
<comment type="similarity">
    <text evidence="1">Belongs to the bacterial solute-binding protein 1 family.</text>
</comment>
<name>A0A942UVA7_9BACI</name>
<evidence type="ECO:0000256" key="4">
    <source>
        <dbReference type="SAM" id="SignalP"/>
    </source>
</evidence>